<reference evidence="1 2" key="2">
    <citation type="journal article" date="2014" name="Genome Announc.">
        <title>Complete Genome Sequence of Coprothermobacter proteolyticus DSM 5265.</title>
        <authorList>
            <person name="Alexiev A."/>
            <person name="Coil D.A."/>
            <person name="Badger J.H."/>
            <person name="Enticknap J."/>
            <person name="Ward N."/>
            <person name="Robb F.T."/>
            <person name="Eisen J.A."/>
        </authorList>
    </citation>
    <scope>NUCLEOTIDE SEQUENCE [LARGE SCALE GENOMIC DNA]</scope>
    <source>
        <strain evidence="2">ATCC 35245 / DSM 5265 / OCM 4 / BT</strain>
    </source>
</reference>
<keyword evidence="2" id="KW-1185">Reference proteome</keyword>
<organism evidence="1 2">
    <name type="scientific">Coprothermobacter proteolyticus (strain ATCC 35245 / DSM 5265 / OCM 4 / BT)</name>
    <dbReference type="NCBI Taxonomy" id="309798"/>
    <lineage>
        <taxon>Bacteria</taxon>
        <taxon>Pseudomonadati</taxon>
        <taxon>Coprothermobacterota</taxon>
        <taxon>Coprothermobacteria</taxon>
        <taxon>Coprothermobacterales</taxon>
        <taxon>Coprothermobacteraceae</taxon>
        <taxon>Coprothermobacter</taxon>
    </lineage>
</organism>
<dbReference type="Pfam" id="PF13483">
    <property type="entry name" value="Lactamase_B_3"/>
    <property type="match status" value="1"/>
</dbReference>
<dbReference type="Proteomes" id="UP000001732">
    <property type="component" value="Chromosome"/>
</dbReference>
<accession>B5Y998</accession>
<dbReference type="EMBL" id="CP001145">
    <property type="protein sequence ID" value="ACI16991.1"/>
    <property type="molecule type" value="Genomic_DNA"/>
</dbReference>
<evidence type="ECO:0000313" key="2">
    <source>
        <dbReference type="Proteomes" id="UP000001732"/>
    </source>
</evidence>
<dbReference type="Gene3D" id="3.60.15.10">
    <property type="entry name" value="Ribonuclease Z/Hydroxyacylglutathione hydrolase-like"/>
    <property type="match status" value="1"/>
</dbReference>
<dbReference type="KEGG" id="cpo:COPRO5265_1027"/>
<dbReference type="GO" id="GO:0016787">
    <property type="term" value="F:hydrolase activity"/>
    <property type="evidence" value="ECO:0007669"/>
    <property type="project" value="UniProtKB-KW"/>
</dbReference>
<dbReference type="HOGENOM" id="CLU_070010_3_0_9"/>
<evidence type="ECO:0000313" key="1">
    <source>
        <dbReference type="EMBL" id="ACI16991.1"/>
    </source>
</evidence>
<sequence length="216" mass="24285">MRITYLGHSCFYIDWNGQRIVTDPYNKGMFGEGGYAAQNVEADIVTVSHHHDDHNYTGDLKGEFKVVDRPGKYVFGNLNVEGLLSSHDKQGGAQRGENIIFKMSDGKTTLAHLGDLGRPLSEKEEKFLQGVNILMVPVGGFYTIDANEAYDVVQKIQPNIVLPMHFKTAKTQTWPITGVEDFLSHFPSNIIKSFRSEVDIKELPGQMEVWLLKPSR</sequence>
<name>B5Y998_COPPD</name>
<dbReference type="PANTHER" id="PTHR39189">
    <property type="entry name" value="UPF0173 METAL-DEPENDENT HYDROLASE YTKL"/>
    <property type="match status" value="1"/>
</dbReference>
<dbReference type="InterPro" id="IPR036866">
    <property type="entry name" value="RibonucZ/Hydroxyglut_hydro"/>
</dbReference>
<dbReference type="eggNOG" id="COG2220">
    <property type="taxonomic scope" value="Bacteria"/>
</dbReference>
<dbReference type="OrthoDB" id="9789133at2"/>
<dbReference type="RefSeq" id="WP_012543643.1">
    <property type="nucleotide sequence ID" value="NC_011295.1"/>
</dbReference>
<protein>
    <submittedName>
        <fullName evidence="1">Zn-dependent hydrolases of the metallo-beta-lactamase superfamily</fullName>
    </submittedName>
</protein>
<gene>
    <name evidence="1" type="ordered locus">COPRO5265_1027</name>
</gene>
<reference evidence="2" key="1">
    <citation type="submission" date="2008-08" db="EMBL/GenBank/DDBJ databases">
        <title>The complete genome sequence of Coprothermobacter proteolyticus strain ATCC 5245 / DSM 5265 / BT.</title>
        <authorList>
            <person name="Dodson R.J."/>
            <person name="Durkin A.S."/>
            <person name="Wu M."/>
            <person name="Eisen J."/>
            <person name="Sutton G."/>
        </authorList>
    </citation>
    <scope>NUCLEOTIDE SEQUENCE [LARGE SCALE GENOMIC DNA]</scope>
    <source>
        <strain evidence="2">ATCC 35245 / DSM 5265 / OCM 4 / BT</strain>
    </source>
</reference>
<dbReference type="SUPFAM" id="SSF56281">
    <property type="entry name" value="Metallo-hydrolase/oxidoreductase"/>
    <property type="match status" value="1"/>
</dbReference>
<dbReference type="STRING" id="309798.COPRO5265_1027"/>
<keyword evidence="1" id="KW-0378">Hydrolase</keyword>
<dbReference type="AlphaFoldDB" id="B5Y998"/>
<dbReference type="PANTHER" id="PTHR39189:SF1">
    <property type="entry name" value="UPF0173 METAL-DEPENDENT HYDROLASE YTKL"/>
    <property type="match status" value="1"/>
</dbReference>
<proteinExistence type="predicted"/>